<evidence type="ECO:0000256" key="1">
    <source>
        <dbReference type="SAM" id="MobiDB-lite"/>
    </source>
</evidence>
<name>A0A382AV78_9ZZZZ</name>
<dbReference type="Pfam" id="PF13667">
    <property type="entry name" value="ThiC-associated"/>
    <property type="match status" value="1"/>
</dbReference>
<feature type="non-terminal residue" evidence="3">
    <location>
        <position position="117"/>
    </location>
</feature>
<feature type="domain" description="ThiC-associated" evidence="2">
    <location>
        <begin position="16"/>
        <end position="94"/>
    </location>
</feature>
<feature type="region of interest" description="Disordered" evidence="1">
    <location>
        <begin position="34"/>
        <end position="73"/>
    </location>
</feature>
<dbReference type="EMBL" id="UINC01027001">
    <property type="protein sequence ID" value="SVB05470.1"/>
    <property type="molecule type" value="Genomic_DNA"/>
</dbReference>
<reference evidence="3" key="1">
    <citation type="submission" date="2018-05" db="EMBL/GenBank/DDBJ databases">
        <authorList>
            <person name="Lanie J.A."/>
            <person name="Ng W.-L."/>
            <person name="Kazmierczak K.M."/>
            <person name="Andrzejewski T.M."/>
            <person name="Davidsen T.M."/>
            <person name="Wayne K.J."/>
            <person name="Tettelin H."/>
            <person name="Glass J.I."/>
            <person name="Rusch D."/>
            <person name="Podicherti R."/>
            <person name="Tsui H.-C.T."/>
            <person name="Winkler M.E."/>
        </authorList>
    </citation>
    <scope>NUCLEOTIDE SEQUENCE</scope>
</reference>
<organism evidence="3">
    <name type="scientific">marine metagenome</name>
    <dbReference type="NCBI Taxonomy" id="408172"/>
    <lineage>
        <taxon>unclassified sequences</taxon>
        <taxon>metagenomes</taxon>
        <taxon>ecological metagenomes</taxon>
    </lineage>
</organism>
<evidence type="ECO:0000313" key="3">
    <source>
        <dbReference type="EMBL" id="SVB05470.1"/>
    </source>
</evidence>
<evidence type="ECO:0000259" key="2">
    <source>
        <dbReference type="Pfam" id="PF13667"/>
    </source>
</evidence>
<feature type="region of interest" description="Disordered" evidence="1">
    <location>
        <begin position="92"/>
        <end position="117"/>
    </location>
</feature>
<feature type="region of interest" description="Disordered" evidence="1">
    <location>
        <begin position="1"/>
        <end position="21"/>
    </location>
</feature>
<feature type="compositionally biased region" description="Polar residues" evidence="1">
    <location>
        <begin position="39"/>
        <end position="54"/>
    </location>
</feature>
<gene>
    <name evidence="3" type="ORF">METZ01_LOCUS158324</name>
</gene>
<sequence>MIASNDSFEPSSQDQLPNSKRVYVNGTIHPDIRVPFREISQSPTRSLSGETQENAPVRVYDTSGPWGDPNIDGDLANGLPALREKWIRARSDVEDYDGRKAKPLDDGYLSNVHAEHA</sequence>
<proteinExistence type="predicted"/>
<protein>
    <recommendedName>
        <fullName evidence="2">ThiC-associated domain-containing protein</fullName>
    </recommendedName>
</protein>
<feature type="compositionally biased region" description="Basic and acidic residues" evidence="1">
    <location>
        <begin position="92"/>
        <end position="105"/>
    </location>
</feature>
<dbReference type="InterPro" id="IPR025747">
    <property type="entry name" value="ThiC-associated_dom"/>
</dbReference>
<feature type="compositionally biased region" description="Polar residues" evidence="1">
    <location>
        <begin position="1"/>
        <end position="18"/>
    </location>
</feature>
<dbReference type="AlphaFoldDB" id="A0A382AV78"/>
<accession>A0A382AV78</accession>